<dbReference type="InterPro" id="IPR008183">
    <property type="entry name" value="Aldose_1/G6P_1-epimerase"/>
</dbReference>
<dbReference type="InterPro" id="IPR011013">
    <property type="entry name" value="Gal_mutarotase_sf_dom"/>
</dbReference>
<evidence type="ECO:0000313" key="10">
    <source>
        <dbReference type="Proteomes" id="UP001595685"/>
    </source>
</evidence>
<dbReference type="InterPro" id="IPR014718">
    <property type="entry name" value="GH-type_carb-bd"/>
</dbReference>
<reference evidence="10" key="1">
    <citation type="journal article" date="2019" name="Int. J. Syst. Evol. Microbiol.">
        <title>The Global Catalogue of Microorganisms (GCM) 10K type strain sequencing project: providing services to taxonomists for standard genome sequencing and annotation.</title>
        <authorList>
            <consortium name="The Broad Institute Genomics Platform"/>
            <consortium name="The Broad Institute Genome Sequencing Center for Infectious Disease"/>
            <person name="Wu L."/>
            <person name="Ma J."/>
        </authorList>
    </citation>
    <scope>NUCLEOTIDE SEQUENCE [LARGE SCALE GENOMIC DNA]</scope>
    <source>
        <strain evidence="10">NCAIM B.02333</strain>
    </source>
</reference>
<dbReference type="CDD" id="cd09019">
    <property type="entry name" value="galactose_mutarotase_like"/>
    <property type="match status" value="1"/>
</dbReference>
<comment type="pathway">
    <text evidence="2 8">Carbohydrate metabolism; hexose metabolism.</text>
</comment>
<proteinExistence type="inferred from homology"/>
<gene>
    <name evidence="9" type="ORF">ACFOLH_15935</name>
</gene>
<dbReference type="RefSeq" id="WP_340291076.1">
    <property type="nucleotide sequence ID" value="NZ_JBBEOI010000030.1"/>
</dbReference>
<keyword evidence="7 8" id="KW-0119">Carbohydrate metabolism</keyword>
<dbReference type="PROSITE" id="PS00545">
    <property type="entry name" value="ALDOSE_1_EPIMERASE"/>
    <property type="match status" value="1"/>
</dbReference>
<comment type="caution">
    <text evidence="9">The sequence shown here is derived from an EMBL/GenBank/DDBJ whole genome shotgun (WGS) entry which is preliminary data.</text>
</comment>
<evidence type="ECO:0000256" key="5">
    <source>
        <dbReference type="ARBA" id="ARBA00014165"/>
    </source>
</evidence>
<keyword evidence="6 8" id="KW-0413">Isomerase</keyword>
<dbReference type="InterPro" id="IPR018052">
    <property type="entry name" value="Ald1_epimerase_CS"/>
</dbReference>
<dbReference type="SUPFAM" id="SSF74650">
    <property type="entry name" value="Galactose mutarotase-like"/>
    <property type="match status" value="1"/>
</dbReference>
<dbReference type="PANTHER" id="PTHR10091">
    <property type="entry name" value="ALDOSE-1-EPIMERASE"/>
    <property type="match status" value="1"/>
</dbReference>
<dbReference type="NCBIfam" id="NF008277">
    <property type="entry name" value="PRK11055.1"/>
    <property type="match status" value="1"/>
</dbReference>
<evidence type="ECO:0000256" key="8">
    <source>
        <dbReference type="PIRNR" id="PIRNR005096"/>
    </source>
</evidence>
<evidence type="ECO:0000256" key="7">
    <source>
        <dbReference type="ARBA" id="ARBA00023277"/>
    </source>
</evidence>
<evidence type="ECO:0000256" key="1">
    <source>
        <dbReference type="ARBA" id="ARBA00001614"/>
    </source>
</evidence>
<dbReference type="Proteomes" id="UP001595685">
    <property type="component" value="Unassembled WGS sequence"/>
</dbReference>
<keyword evidence="10" id="KW-1185">Reference proteome</keyword>
<accession>A0ABV7WJ12</accession>
<evidence type="ECO:0000256" key="6">
    <source>
        <dbReference type="ARBA" id="ARBA00023235"/>
    </source>
</evidence>
<protein>
    <recommendedName>
        <fullName evidence="5 8">Aldose 1-epimerase</fullName>
        <ecNumber evidence="4 8">5.1.3.3</ecNumber>
    </recommendedName>
</protein>
<evidence type="ECO:0000313" key="9">
    <source>
        <dbReference type="EMBL" id="MFC3689840.1"/>
    </source>
</evidence>
<comment type="catalytic activity">
    <reaction evidence="1 8">
        <text>alpha-D-glucose = beta-D-glucose</text>
        <dbReference type="Rhea" id="RHEA:10264"/>
        <dbReference type="ChEBI" id="CHEBI:15903"/>
        <dbReference type="ChEBI" id="CHEBI:17925"/>
        <dbReference type="EC" id="5.1.3.3"/>
    </reaction>
</comment>
<dbReference type="GO" id="GO:0016853">
    <property type="term" value="F:isomerase activity"/>
    <property type="evidence" value="ECO:0007669"/>
    <property type="project" value="UniProtKB-KW"/>
</dbReference>
<evidence type="ECO:0000256" key="3">
    <source>
        <dbReference type="ARBA" id="ARBA00006206"/>
    </source>
</evidence>
<dbReference type="InterPro" id="IPR015443">
    <property type="entry name" value="Aldose_1-epimerase"/>
</dbReference>
<dbReference type="InterPro" id="IPR047215">
    <property type="entry name" value="Galactose_mutarotase-like"/>
</dbReference>
<comment type="similarity">
    <text evidence="3 8">Belongs to the aldose epimerase family.</text>
</comment>
<dbReference type="EC" id="5.1.3.3" evidence="4 8"/>
<evidence type="ECO:0000256" key="2">
    <source>
        <dbReference type="ARBA" id="ARBA00005028"/>
    </source>
</evidence>
<sequence>MPSDLTTVTRTPFGTTPDGRDVDRYELVHGQVTVAVITYGGVLQSVRVPDRDGVAADVVLGYDDLAGYVADTSFHGALVGRFGNRIAGASFTLDGTEHHLPQNYGTATLHGGPGGFHAQVWDAQEVDGGVRLSLVSPDGQEGFPGTVEVEVTVTLGEAGLRWDYRATTDAPTVLNLTNHAYWNLGGTGAGTVEHHVLRAAAGRYVPVDEGLLPLPDLAAVDGTPFDFREPTRLGARLRTADEQLLRAQGYDHCLLFDTWRDSLAGTREAWSGEPGGLPEVVRAEDPRSGRTLTLRTDQPGVQLYSGNFLDGTVVGRGGVTFRQGDGFCLETQHLPDSPNRPDFPSTVLRPGQEYVTSTTVSFGTV</sequence>
<dbReference type="PIRSF" id="PIRSF005096">
    <property type="entry name" value="GALM"/>
    <property type="match status" value="1"/>
</dbReference>
<dbReference type="PANTHER" id="PTHR10091:SF0">
    <property type="entry name" value="GALACTOSE MUTAROTASE"/>
    <property type="match status" value="1"/>
</dbReference>
<dbReference type="EMBL" id="JBHRWW010000013">
    <property type="protein sequence ID" value="MFC3689840.1"/>
    <property type="molecule type" value="Genomic_DNA"/>
</dbReference>
<name>A0ABV7WJ12_9MICO</name>
<evidence type="ECO:0000256" key="4">
    <source>
        <dbReference type="ARBA" id="ARBA00013185"/>
    </source>
</evidence>
<dbReference type="Gene3D" id="2.70.98.10">
    <property type="match status" value="1"/>
</dbReference>
<dbReference type="Pfam" id="PF01263">
    <property type="entry name" value="Aldose_epim"/>
    <property type="match status" value="1"/>
</dbReference>
<organism evidence="9 10">
    <name type="scientific">Aquipuribacter hungaricus</name>
    <dbReference type="NCBI Taxonomy" id="545624"/>
    <lineage>
        <taxon>Bacteria</taxon>
        <taxon>Bacillati</taxon>
        <taxon>Actinomycetota</taxon>
        <taxon>Actinomycetes</taxon>
        <taxon>Micrococcales</taxon>
        <taxon>Intrasporangiaceae</taxon>
        <taxon>Aquipuribacter</taxon>
    </lineage>
</organism>